<proteinExistence type="predicted"/>
<keyword evidence="3" id="KW-1185">Reference proteome</keyword>
<name>A0A1L9VJ76_ASPGL</name>
<dbReference type="Proteomes" id="UP000184300">
    <property type="component" value="Unassembled WGS sequence"/>
</dbReference>
<sequence>MKIATSFVMAFASLAACAPIVAKVSPSFLLPNPIHLLTTIKYTESNHRGSHLRPEA</sequence>
<dbReference type="VEuPathDB" id="FungiDB:ASPGLDRAFT_47664"/>
<feature type="chain" id="PRO_5013132406" evidence="1">
    <location>
        <begin position="18"/>
        <end position="56"/>
    </location>
</feature>
<gene>
    <name evidence="2" type="ORF">ASPGLDRAFT_47664</name>
</gene>
<evidence type="ECO:0000256" key="1">
    <source>
        <dbReference type="SAM" id="SignalP"/>
    </source>
</evidence>
<reference evidence="3" key="1">
    <citation type="journal article" date="2017" name="Genome Biol.">
        <title>Comparative genomics reveals high biological diversity and specific adaptations in the industrially and medically important fungal genus Aspergillus.</title>
        <authorList>
            <person name="de Vries R.P."/>
            <person name="Riley R."/>
            <person name="Wiebenga A."/>
            <person name="Aguilar-Osorio G."/>
            <person name="Amillis S."/>
            <person name="Uchima C.A."/>
            <person name="Anderluh G."/>
            <person name="Asadollahi M."/>
            <person name="Askin M."/>
            <person name="Barry K."/>
            <person name="Battaglia E."/>
            <person name="Bayram O."/>
            <person name="Benocci T."/>
            <person name="Braus-Stromeyer S.A."/>
            <person name="Caldana C."/>
            <person name="Canovas D."/>
            <person name="Cerqueira G.C."/>
            <person name="Chen F."/>
            <person name="Chen W."/>
            <person name="Choi C."/>
            <person name="Clum A."/>
            <person name="Dos Santos R.A."/>
            <person name="Damasio A.R."/>
            <person name="Diallinas G."/>
            <person name="Emri T."/>
            <person name="Fekete E."/>
            <person name="Flipphi M."/>
            <person name="Freyberg S."/>
            <person name="Gallo A."/>
            <person name="Gournas C."/>
            <person name="Habgood R."/>
            <person name="Hainaut M."/>
            <person name="Harispe M.L."/>
            <person name="Henrissat B."/>
            <person name="Hilden K.S."/>
            <person name="Hope R."/>
            <person name="Hossain A."/>
            <person name="Karabika E."/>
            <person name="Karaffa L."/>
            <person name="Karanyi Z."/>
            <person name="Krasevec N."/>
            <person name="Kuo A."/>
            <person name="Kusch H."/>
            <person name="LaButti K."/>
            <person name="Lagendijk E.L."/>
            <person name="Lapidus A."/>
            <person name="Levasseur A."/>
            <person name="Lindquist E."/>
            <person name="Lipzen A."/>
            <person name="Logrieco A.F."/>
            <person name="MacCabe A."/>
            <person name="Maekelae M.R."/>
            <person name="Malavazi I."/>
            <person name="Melin P."/>
            <person name="Meyer V."/>
            <person name="Mielnichuk N."/>
            <person name="Miskei M."/>
            <person name="Molnar A.P."/>
            <person name="Mule G."/>
            <person name="Ngan C.Y."/>
            <person name="Orejas M."/>
            <person name="Orosz E."/>
            <person name="Ouedraogo J.P."/>
            <person name="Overkamp K.M."/>
            <person name="Park H.-S."/>
            <person name="Perrone G."/>
            <person name="Piumi F."/>
            <person name="Punt P.J."/>
            <person name="Ram A.F."/>
            <person name="Ramon A."/>
            <person name="Rauscher S."/>
            <person name="Record E."/>
            <person name="Riano-Pachon D.M."/>
            <person name="Robert V."/>
            <person name="Roehrig J."/>
            <person name="Ruller R."/>
            <person name="Salamov A."/>
            <person name="Salih N.S."/>
            <person name="Samson R.A."/>
            <person name="Sandor E."/>
            <person name="Sanguinetti M."/>
            <person name="Schuetze T."/>
            <person name="Sepcic K."/>
            <person name="Shelest E."/>
            <person name="Sherlock G."/>
            <person name="Sophianopoulou V."/>
            <person name="Squina F.M."/>
            <person name="Sun H."/>
            <person name="Susca A."/>
            <person name="Todd R.B."/>
            <person name="Tsang A."/>
            <person name="Unkles S.E."/>
            <person name="van de Wiele N."/>
            <person name="van Rossen-Uffink D."/>
            <person name="Oliveira J.V."/>
            <person name="Vesth T.C."/>
            <person name="Visser J."/>
            <person name="Yu J.-H."/>
            <person name="Zhou M."/>
            <person name="Andersen M.R."/>
            <person name="Archer D.B."/>
            <person name="Baker S.E."/>
            <person name="Benoit I."/>
            <person name="Brakhage A.A."/>
            <person name="Braus G.H."/>
            <person name="Fischer R."/>
            <person name="Frisvad J.C."/>
            <person name="Goldman G.H."/>
            <person name="Houbraken J."/>
            <person name="Oakley B."/>
            <person name="Pocsi I."/>
            <person name="Scazzocchio C."/>
            <person name="Seiboth B."/>
            <person name="vanKuyk P.A."/>
            <person name="Wortman J."/>
            <person name="Dyer P.S."/>
            <person name="Grigoriev I.V."/>
        </authorList>
    </citation>
    <scope>NUCLEOTIDE SEQUENCE [LARGE SCALE GENOMIC DNA]</scope>
    <source>
        <strain evidence="3">CBS 516.65</strain>
    </source>
</reference>
<accession>A0A1L9VJ76</accession>
<keyword evidence="1" id="KW-0732">Signal</keyword>
<dbReference type="AlphaFoldDB" id="A0A1L9VJ76"/>
<dbReference type="PROSITE" id="PS51257">
    <property type="entry name" value="PROKAR_LIPOPROTEIN"/>
    <property type="match status" value="1"/>
</dbReference>
<dbReference type="GeneID" id="34462984"/>
<evidence type="ECO:0000313" key="2">
    <source>
        <dbReference type="EMBL" id="OJJ83954.1"/>
    </source>
</evidence>
<dbReference type="EMBL" id="KV878898">
    <property type="protein sequence ID" value="OJJ83954.1"/>
    <property type="molecule type" value="Genomic_DNA"/>
</dbReference>
<dbReference type="RefSeq" id="XP_022400652.1">
    <property type="nucleotide sequence ID" value="XM_022546723.1"/>
</dbReference>
<organism evidence="2 3">
    <name type="scientific">Aspergillus glaucus CBS 516.65</name>
    <dbReference type="NCBI Taxonomy" id="1160497"/>
    <lineage>
        <taxon>Eukaryota</taxon>
        <taxon>Fungi</taxon>
        <taxon>Dikarya</taxon>
        <taxon>Ascomycota</taxon>
        <taxon>Pezizomycotina</taxon>
        <taxon>Eurotiomycetes</taxon>
        <taxon>Eurotiomycetidae</taxon>
        <taxon>Eurotiales</taxon>
        <taxon>Aspergillaceae</taxon>
        <taxon>Aspergillus</taxon>
        <taxon>Aspergillus subgen. Aspergillus</taxon>
    </lineage>
</organism>
<feature type="signal peptide" evidence="1">
    <location>
        <begin position="1"/>
        <end position="17"/>
    </location>
</feature>
<evidence type="ECO:0000313" key="3">
    <source>
        <dbReference type="Proteomes" id="UP000184300"/>
    </source>
</evidence>
<protein>
    <submittedName>
        <fullName evidence="2">Uncharacterized protein</fullName>
    </submittedName>
</protein>